<organism evidence="10 11">
    <name type="scientific">Callipepla squamata</name>
    <name type="common">Scaled quail</name>
    <dbReference type="NCBI Taxonomy" id="9009"/>
    <lineage>
        <taxon>Eukaryota</taxon>
        <taxon>Metazoa</taxon>
        <taxon>Chordata</taxon>
        <taxon>Craniata</taxon>
        <taxon>Vertebrata</taxon>
        <taxon>Euteleostomi</taxon>
        <taxon>Archelosauria</taxon>
        <taxon>Archosauria</taxon>
        <taxon>Dinosauria</taxon>
        <taxon>Saurischia</taxon>
        <taxon>Theropoda</taxon>
        <taxon>Coelurosauria</taxon>
        <taxon>Aves</taxon>
        <taxon>Neognathae</taxon>
        <taxon>Galloanserae</taxon>
        <taxon>Galliformes</taxon>
        <taxon>Odontophoridae</taxon>
        <taxon>Callipepla</taxon>
    </lineage>
</organism>
<dbReference type="EMBL" id="MCFN01000695">
    <property type="protein sequence ID" value="OXB55789.1"/>
    <property type="molecule type" value="Genomic_DNA"/>
</dbReference>
<evidence type="ECO:0000256" key="5">
    <source>
        <dbReference type="ARBA" id="ARBA00022729"/>
    </source>
</evidence>
<dbReference type="GO" id="GO:0016608">
    <property type="term" value="F:growth hormone-releasing hormone activity"/>
    <property type="evidence" value="ECO:0007669"/>
    <property type="project" value="InterPro"/>
</dbReference>
<keyword evidence="4" id="KW-0372">Hormone</keyword>
<dbReference type="STRING" id="9009.A0A226ML72"/>
<feature type="region of interest" description="Disordered" evidence="8">
    <location>
        <begin position="1"/>
        <end position="32"/>
    </location>
</feature>
<dbReference type="GO" id="GO:0060124">
    <property type="term" value="P:positive regulation of growth hormone secretion"/>
    <property type="evidence" value="ECO:0007669"/>
    <property type="project" value="TreeGrafter"/>
</dbReference>
<dbReference type="PANTHER" id="PTHR14122:SF1">
    <property type="entry name" value="APPETITE-REGULATING HORMONE"/>
    <property type="match status" value="1"/>
</dbReference>
<keyword evidence="5" id="KW-0732">Signal</keyword>
<gene>
    <name evidence="10" type="ORF">ASZ78_014332</name>
</gene>
<dbReference type="InterPro" id="IPR006737">
    <property type="entry name" value="Motilin_assoc"/>
</dbReference>
<evidence type="ECO:0000259" key="9">
    <source>
        <dbReference type="Pfam" id="PF04643"/>
    </source>
</evidence>
<name>A0A226ML72_CALSU</name>
<accession>A0A226ML72</accession>
<comment type="similarity">
    <text evidence="2">Belongs to the motilin family.</text>
</comment>
<evidence type="ECO:0000256" key="4">
    <source>
        <dbReference type="ARBA" id="ARBA00022702"/>
    </source>
</evidence>
<keyword evidence="7" id="KW-0449">Lipoprotein</keyword>
<dbReference type="Proteomes" id="UP000198323">
    <property type="component" value="Unassembled WGS sequence"/>
</dbReference>
<protein>
    <recommendedName>
        <fullName evidence="9">Motilin/ghrelin-associated peptide domain-containing protein</fullName>
    </recommendedName>
</protein>
<dbReference type="GO" id="GO:0032095">
    <property type="term" value="P:regulation of response to food"/>
    <property type="evidence" value="ECO:0007669"/>
    <property type="project" value="TreeGrafter"/>
</dbReference>
<comment type="caution">
    <text evidence="10">The sequence shown here is derived from an EMBL/GenBank/DDBJ whole genome shotgun (WGS) entry which is preliminary data.</text>
</comment>
<dbReference type="OrthoDB" id="9896247at2759"/>
<dbReference type="Pfam" id="PF04643">
    <property type="entry name" value="Motilin_assoc"/>
    <property type="match status" value="1"/>
</dbReference>
<keyword evidence="6" id="KW-0027">Amidation</keyword>
<dbReference type="PANTHER" id="PTHR14122">
    <property type="entry name" value="GHRELIN PRECURSOR"/>
    <property type="match status" value="1"/>
</dbReference>
<evidence type="ECO:0000256" key="3">
    <source>
        <dbReference type="ARBA" id="ARBA00022525"/>
    </source>
</evidence>
<evidence type="ECO:0000256" key="8">
    <source>
        <dbReference type="SAM" id="MobiDB-lite"/>
    </source>
</evidence>
<dbReference type="InterPro" id="IPR005441">
    <property type="entry name" value="Preproghrelin"/>
</dbReference>
<dbReference type="GO" id="GO:0050728">
    <property type="term" value="P:negative regulation of inflammatory response"/>
    <property type="evidence" value="ECO:0007669"/>
    <property type="project" value="TreeGrafter"/>
</dbReference>
<feature type="non-terminal residue" evidence="10">
    <location>
        <position position="1"/>
    </location>
</feature>
<comment type="subcellular location">
    <subcellularLocation>
        <location evidence="1">Secreted</location>
    </subcellularLocation>
</comment>
<evidence type="ECO:0000256" key="2">
    <source>
        <dbReference type="ARBA" id="ARBA00006473"/>
    </source>
</evidence>
<feature type="domain" description="Motilin/ghrelin-associated peptide" evidence="9">
    <location>
        <begin position="42"/>
        <end position="80"/>
    </location>
</feature>
<sequence>QQKDTRKPTARLHPRGTGSLWDTDGTEGGGDGNSAGMEVCILQGHFNVPFEIGVKITEREYQEYGQALEKMLQDILEENDK</sequence>
<evidence type="ECO:0000256" key="6">
    <source>
        <dbReference type="ARBA" id="ARBA00022815"/>
    </source>
</evidence>
<evidence type="ECO:0000256" key="1">
    <source>
        <dbReference type="ARBA" id="ARBA00004613"/>
    </source>
</evidence>
<dbReference type="GO" id="GO:0005615">
    <property type="term" value="C:extracellular space"/>
    <property type="evidence" value="ECO:0007669"/>
    <property type="project" value="TreeGrafter"/>
</dbReference>
<keyword evidence="3" id="KW-0964">Secreted</keyword>
<keyword evidence="11" id="KW-1185">Reference proteome</keyword>
<evidence type="ECO:0000313" key="11">
    <source>
        <dbReference type="Proteomes" id="UP000198323"/>
    </source>
</evidence>
<reference evidence="10 11" key="1">
    <citation type="submission" date="2016-07" db="EMBL/GenBank/DDBJ databases">
        <title>Disparate Historic Effective Population Sizes Predicted by Modern Levels of Genome Diversity for the Scaled Quail (Callipepla squamata) and the Northern Bobwhite (Colinus virginianus): Inferences from First and Second Generation Draft Genome Assemblies for Sympatric New World Quail.</title>
        <authorList>
            <person name="Oldeschulte D.L."/>
            <person name="Halley Y.A."/>
            <person name="Bhattarai E.K."/>
            <person name="Brashear W.A."/>
            <person name="Hill J."/>
            <person name="Metz R.P."/>
            <person name="Johnson C.D."/>
            <person name="Rollins D."/>
            <person name="Peterson M.J."/>
            <person name="Bickhart D.M."/>
            <person name="Decker J.E."/>
            <person name="Seabury C.M."/>
        </authorList>
    </citation>
    <scope>NUCLEOTIDE SEQUENCE [LARGE SCALE GENOMIC DNA]</scope>
    <source>
        <strain evidence="10 11">Texas</strain>
        <tissue evidence="10">Leg muscle</tissue>
    </source>
</reference>
<dbReference type="GO" id="GO:0001696">
    <property type="term" value="P:gastric acid secretion"/>
    <property type="evidence" value="ECO:0007669"/>
    <property type="project" value="TreeGrafter"/>
</dbReference>
<proteinExistence type="inferred from homology"/>
<evidence type="ECO:0000256" key="7">
    <source>
        <dbReference type="ARBA" id="ARBA00023288"/>
    </source>
</evidence>
<dbReference type="GO" id="GO:0031768">
    <property type="term" value="F:ghrelin receptor binding"/>
    <property type="evidence" value="ECO:0007669"/>
    <property type="project" value="TreeGrafter"/>
</dbReference>
<evidence type="ECO:0000313" key="10">
    <source>
        <dbReference type="EMBL" id="OXB55789.1"/>
    </source>
</evidence>
<feature type="non-terminal residue" evidence="10">
    <location>
        <position position="81"/>
    </location>
</feature>
<dbReference type="AlphaFoldDB" id="A0A226ML72"/>